<proteinExistence type="predicted"/>
<accession>A0A6J3MHL2</accession>
<evidence type="ECO:0000256" key="1">
    <source>
        <dbReference type="SAM" id="MobiDB-lite"/>
    </source>
</evidence>
<dbReference type="InterPro" id="IPR052301">
    <property type="entry name" value="SCF_F-box/WD-repeat"/>
</dbReference>
<dbReference type="AlphaFoldDB" id="A0A6J3MHL2"/>
<keyword evidence="3" id="KW-1185">Reference proteome</keyword>
<dbReference type="SUPFAM" id="SSF50978">
    <property type="entry name" value="WD40 repeat-like"/>
    <property type="match status" value="1"/>
</dbReference>
<dbReference type="GO" id="GO:0031146">
    <property type="term" value="P:SCF-dependent proteasomal ubiquitin-dependent protein catabolic process"/>
    <property type="evidence" value="ECO:0007669"/>
    <property type="project" value="TreeGrafter"/>
</dbReference>
<evidence type="ECO:0000313" key="4">
    <source>
        <dbReference type="RefSeq" id="XP_033464461.1"/>
    </source>
</evidence>
<dbReference type="InterPro" id="IPR001810">
    <property type="entry name" value="F-box_dom"/>
</dbReference>
<dbReference type="OrthoDB" id="3219396at2759"/>
<protein>
    <recommendedName>
        <fullName evidence="2">F-box domain-containing protein</fullName>
    </recommendedName>
</protein>
<dbReference type="Pfam" id="PF12937">
    <property type="entry name" value="F-box-like"/>
    <property type="match status" value="1"/>
</dbReference>
<gene>
    <name evidence="4" type="ORF">K489DRAFT_386018</name>
</gene>
<dbReference type="PANTHER" id="PTHR14381:SF1">
    <property type="entry name" value="F-BOX_WD REPEAT-CONTAINING PROTEIN 4"/>
    <property type="match status" value="1"/>
</dbReference>
<dbReference type="PANTHER" id="PTHR14381">
    <property type="entry name" value="DACTYLIN"/>
    <property type="match status" value="1"/>
</dbReference>
<reference evidence="4" key="2">
    <citation type="submission" date="2020-04" db="EMBL/GenBank/DDBJ databases">
        <authorList>
            <consortium name="NCBI Genome Project"/>
        </authorList>
    </citation>
    <scope>NUCLEOTIDE SEQUENCE</scope>
    <source>
        <strain evidence="4">CBS 342.82</strain>
    </source>
</reference>
<name>A0A6J3MHL2_9PEZI</name>
<feature type="region of interest" description="Disordered" evidence="1">
    <location>
        <begin position="471"/>
        <end position="500"/>
    </location>
</feature>
<dbReference type="RefSeq" id="XP_033464461.1">
    <property type="nucleotide sequence ID" value="XM_033606189.1"/>
</dbReference>
<dbReference type="Pfam" id="PF25499">
    <property type="entry name" value="Beta-prop_pof12"/>
    <property type="match status" value="1"/>
</dbReference>
<sequence>MVKRVREDDDVSHDFRSKRSKPLYTDHLSRLPDEVKLRVFSFLTVSDLLRCEEISREYRSLARDGSLWKAHYYRDSTRPRRKQTAGMRDIGFDQILKGTTWKWRYKLRHNWNKGSCTMKEVHVAAESSIPPMLVQLHEGTIYMVDRTQGLRAWSVKSHSLVAHLPISREATPTSLAVCITAQQSSTSIVVVGHENGTFAVYSLQKDSSTFTHCYSHNDGSNDAVVTAIALSWPYVVTLTATQKLSLWKFGSRRGDSTHSKTASHTYAPPAALHTLTSRSIWPPLSTSIRESKSSITVSLGFALPTYLSGWTVGIQEIVVDLEGKLLDSRIASAIEEHFRPLTFASRPMFPHIASFQPSFPGITSARELRHIHSKPISLSYTHPYLLVSHPDNTLAVYLVTSTAESLSVSPGSRLWGHTSSVSGAHIGGRGRAVSISRRGDELRVWELEGGLTSMVAKKRLTDRGLGIKVRPGQKAHIDHTSTPKISASGDDTDRSSQQPLSELSVTRGWIGFDDENVVFLREDGQGKQVLVICNFS</sequence>
<dbReference type="InterPro" id="IPR036047">
    <property type="entry name" value="F-box-like_dom_sf"/>
</dbReference>
<dbReference type="GO" id="GO:0019005">
    <property type="term" value="C:SCF ubiquitin ligase complex"/>
    <property type="evidence" value="ECO:0007669"/>
    <property type="project" value="TreeGrafter"/>
</dbReference>
<dbReference type="SMART" id="SM00256">
    <property type="entry name" value="FBOX"/>
    <property type="match status" value="1"/>
</dbReference>
<reference evidence="4" key="1">
    <citation type="submission" date="2020-01" db="EMBL/GenBank/DDBJ databases">
        <authorList>
            <consortium name="DOE Joint Genome Institute"/>
            <person name="Haridas S."/>
            <person name="Albert R."/>
            <person name="Binder M."/>
            <person name="Bloem J."/>
            <person name="Labutti K."/>
            <person name="Salamov A."/>
            <person name="Andreopoulos B."/>
            <person name="Baker S.E."/>
            <person name="Barry K."/>
            <person name="Bills G."/>
            <person name="Bluhm B.H."/>
            <person name="Cannon C."/>
            <person name="Castanera R."/>
            <person name="Culley D.E."/>
            <person name="Daum C."/>
            <person name="Ezra D."/>
            <person name="Gonzalez J.B."/>
            <person name="Henrissat B."/>
            <person name="Kuo A."/>
            <person name="Liang C."/>
            <person name="Lipzen A."/>
            <person name="Lutzoni F."/>
            <person name="Magnuson J."/>
            <person name="Mondo S."/>
            <person name="Nolan M."/>
            <person name="Ohm R."/>
            <person name="Pangilinan J."/>
            <person name="Park H.-J."/>
            <person name="Ramirez L."/>
            <person name="Alfaro M."/>
            <person name="Sun H."/>
            <person name="Tritt A."/>
            <person name="Yoshinaga Y."/>
            <person name="Zwiers L.-H."/>
            <person name="Turgeon B.G."/>
            <person name="Goodwin S.B."/>
            <person name="Spatafora J.W."/>
            <person name="Crous P.W."/>
            <person name="Grigoriev I.V."/>
        </authorList>
    </citation>
    <scope>NUCLEOTIDE SEQUENCE</scope>
    <source>
        <strain evidence="4">CBS 342.82</strain>
    </source>
</reference>
<dbReference type="Proteomes" id="UP000504637">
    <property type="component" value="Unplaced"/>
</dbReference>
<feature type="domain" description="F-box" evidence="2">
    <location>
        <begin position="25"/>
        <end position="71"/>
    </location>
</feature>
<dbReference type="InterPro" id="IPR036322">
    <property type="entry name" value="WD40_repeat_dom_sf"/>
</dbReference>
<organism evidence="4">
    <name type="scientific">Dissoconium aciculare CBS 342.82</name>
    <dbReference type="NCBI Taxonomy" id="1314786"/>
    <lineage>
        <taxon>Eukaryota</taxon>
        <taxon>Fungi</taxon>
        <taxon>Dikarya</taxon>
        <taxon>Ascomycota</taxon>
        <taxon>Pezizomycotina</taxon>
        <taxon>Dothideomycetes</taxon>
        <taxon>Dothideomycetidae</taxon>
        <taxon>Mycosphaerellales</taxon>
        <taxon>Dissoconiaceae</taxon>
        <taxon>Dissoconium</taxon>
    </lineage>
</organism>
<dbReference type="SUPFAM" id="SSF81383">
    <property type="entry name" value="F-box domain"/>
    <property type="match status" value="1"/>
</dbReference>
<dbReference type="PROSITE" id="PS50181">
    <property type="entry name" value="FBOX"/>
    <property type="match status" value="1"/>
</dbReference>
<dbReference type="GeneID" id="54363989"/>
<reference evidence="4" key="3">
    <citation type="submission" date="2025-08" db="UniProtKB">
        <authorList>
            <consortium name="RefSeq"/>
        </authorList>
    </citation>
    <scope>IDENTIFICATION</scope>
    <source>
        <strain evidence="4">CBS 342.82</strain>
    </source>
</reference>
<dbReference type="Gene3D" id="1.20.1280.50">
    <property type="match status" value="1"/>
</dbReference>
<evidence type="ECO:0000313" key="3">
    <source>
        <dbReference type="Proteomes" id="UP000504637"/>
    </source>
</evidence>
<evidence type="ECO:0000259" key="2">
    <source>
        <dbReference type="PROSITE" id="PS50181"/>
    </source>
</evidence>